<evidence type="ECO:0000256" key="1">
    <source>
        <dbReference type="ARBA" id="ARBA00023015"/>
    </source>
</evidence>
<evidence type="ECO:0000259" key="4">
    <source>
        <dbReference type="PROSITE" id="PS50987"/>
    </source>
</evidence>
<dbReference type="Gene3D" id="1.10.10.10">
    <property type="entry name" value="Winged helix-like DNA-binding domain superfamily/Winged helix DNA-binding domain"/>
    <property type="match status" value="1"/>
</dbReference>
<sequence length="99" mass="11414">MNEKELTSSFKALSCETRRKIIYLLKSKCLCAGDIAKHFELTGATISHHLKVLAEGNLITSKKVGLEIYYSLNIEKYNVLSRWFQFLNDIENFKEKGIK</sequence>
<gene>
    <name evidence="5" type="primary">arsR</name>
    <name evidence="5" type="ORF">ERS852492_02468</name>
</gene>
<dbReference type="PROSITE" id="PS00846">
    <property type="entry name" value="HTH_ARSR_1"/>
    <property type="match status" value="1"/>
</dbReference>
<dbReference type="Proteomes" id="UP000095780">
    <property type="component" value="Unassembled WGS sequence"/>
</dbReference>
<dbReference type="NCBIfam" id="NF033788">
    <property type="entry name" value="HTH_metalloreg"/>
    <property type="match status" value="1"/>
</dbReference>
<dbReference type="InterPro" id="IPR001845">
    <property type="entry name" value="HTH_ArsR_DNA-bd_dom"/>
</dbReference>
<feature type="domain" description="HTH arsR-type" evidence="4">
    <location>
        <begin position="1"/>
        <end position="94"/>
    </location>
</feature>
<dbReference type="PROSITE" id="PS50987">
    <property type="entry name" value="HTH_ARSR_2"/>
    <property type="match status" value="1"/>
</dbReference>
<dbReference type="AlphaFoldDB" id="A0A175A1Z1"/>
<accession>A0A175A1Z1</accession>
<protein>
    <submittedName>
        <fullName evidence="5">Arsenical resistance operon repressor</fullName>
    </submittedName>
</protein>
<dbReference type="GO" id="GO:0003677">
    <property type="term" value="F:DNA binding"/>
    <property type="evidence" value="ECO:0007669"/>
    <property type="project" value="UniProtKB-KW"/>
</dbReference>
<dbReference type="InterPro" id="IPR036388">
    <property type="entry name" value="WH-like_DNA-bd_sf"/>
</dbReference>
<proteinExistence type="predicted"/>
<dbReference type="PRINTS" id="PR00778">
    <property type="entry name" value="HTHARSR"/>
</dbReference>
<evidence type="ECO:0000313" key="5">
    <source>
        <dbReference type="EMBL" id="CUQ89460.1"/>
    </source>
</evidence>
<dbReference type="Pfam" id="PF01022">
    <property type="entry name" value="HTH_5"/>
    <property type="match status" value="1"/>
</dbReference>
<dbReference type="RefSeq" id="WP_012740521.1">
    <property type="nucleotide sequence ID" value="NZ_CABIXW010000007.1"/>
</dbReference>
<dbReference type="OMA" id="MTEILEW"/>
<dbReference type="PANTHER" id="PTHR33154:SF18">
    <property type="entry name" value="ARSENICAL RESISTANCE OPERON REPRESSOR"/>
    <property type="match status" value="1"/>
</dbReference>
<keyword evidence="2" id="KW-0238">DNA-binding</keyword>
<evidence type="ECO:0000256" key="3">
    <source>
        <dbReference type="ARBA" id="ARBA00023163"/>
    </source>
</evidence>
<evidence type="ECO:0000313" key="6">
    <source>
        <dbReference type="Proteomes" id="UP000095780"/>
    </source>
</evidence>
<dbReference type="InterPro" id="IPR051081">
    <property type="entry name" value="HTH_MetalResp_TranReg"/>
</dbReference>
<dbReference type="InterPro" id="IPR036390">
    <property type="entry name" value="WH_DNA-bd_sf"/>
</dbReference>
<dbReference type="SMART" id="SM00418">
    <property type="entry name" value="HTH_ARSR"/>
    <property type="match status" value="1"/>
</dbReference>
<dbReference type="InterPro" id="IPR018334">
    <property type="entry name" value="ArsR_HTH"/>
</dbReference>
<evidence type="ECO:0000256" key="2">
    <source>
        <dbReference type="ARBA" id="ARBA00023125"/>
    </source>
</evidence>
<dbReference type="SUPFAM" id="SSF46785">
    <property type="entry name" value="Winged helix' DNA-binding domain"/>
    <property type="match status" value="1"/>
</dbReference>
<reference evidence="5 6" key="1">
    <citation type="submission" date="2015-09" db="EMBL/GenBank/DDBJ databases">
        <authorList>
            <consortium name="Pathogen Informatics"/>
        </authorList>
    </citation>
    <scope>NUCLEOTIDE SEQUENCE [LARGE SCALE GENOMIC DNA]</scope>
    <source>
        <strain evidence="5 6">2789STDY5834878</strain>
    </source>
</reference>
<dbReference type="InterPro" id="IPR011991">
    <property type="entry name" value="ArsR-like_HTH"/>
</dbReference>
<keyword evidence="3" id="KW-0804">Transcription</keyword>
<dbReference type="PANTHER" id="PTHR33154">
    <property type="entry name" value="TRANSCRIPTIONAL REGULATOR, ARSR FAMILY"/>
    <property type="match status" value="1"/>
</dbReference>
<keyword evidence="1" id="KW-0805">Transcription regulation</keyword>
<organism evidence="5 6">
    <name type="scientific">Lachnospira eligens</name>
    <dbReference type="NCBI Taxonomy" id="39485"/>
    <lineage>
        <taxon>Bacteria</taxon>
        <taxon>Bacillati</taxon>
        <taxon>Bacillota</taxon>
        <taxon>Clostridia</taxon>
        <taxon>Lachnospirales</taxon>
        <taxon>Lachnospiraceae</taxon>
        <taxon>Lachnospira</taxon>
    </lineage>
</organism>
<dbReference type="EMBL" id="CZBV01000007">
    <property type="protein sequence ID" value="CUQ89460.1"/>
    <property type="molecule type" value="Genomic_DNA"/>
</dbReference>
<name>A0A175A1Z1_9FIRM</name>
<dbReference type="GO" id="GO:0003700">
    <property type="term" value="F:DNA-binding transcription factor activity"/>
    <property type="evidence" value="ECO:0007669"/>
    <property type="project" value="InterPro"/>
</dbReference>
<dbReference type="GeneID" id="77469825"/>
<dbReference type="CDD" id="cd00090">
    <property type="entry name" value="HTH_ARSR"/>
    <property type="match status" value="1"/>
</dbReference>